<dbReference type="InterPro" id="IPR045033">
    <property type="entry name" value="PILS1/3/4/5/7"/>
</dbReference>
<feature type="transmembrane region" description="Helical" evidence="11">
    <location>
        <begin position="425"/>
        <end position="444"/>
    </location>
</feature>
<name>A0A9J5ZPX4_SOLCO</name>
<feature type="transmembrane region" description="Helical" evidence="11">
    <location>
        <begin position="323"/>
        <end position="343"/>
    </location>
</feature>
<gene>
    <name evidence="12" type="ORF">H5410_013946</name>
</gene>
<evidence type="ECO:0000256" key="9">
    <source>
        <dbReference type="ARBA" id="ARBA00025752"/>
    </source>
</evidence>
<comment type="similarity">
    <text evidence="9">Belongs to the auxin efflux carrier (TC 2.A.69.2) family.</text>
</comment>
<keyword evidence="3 11" id="KW-0812">Transmembrane</keyword>
<reference evidence="12 13" key="1">
    <citation type="submission" date="2020-09" db="EMBL/GenBank/DDBJ databases">
        <title>De no assembly of potato wild relative species, Solanum commersonii.</title>
        <authorList>
            <person name="Cho K."/>
        </authorList>
    </citation>
    <scope>NUCLEOTIDE SEQUENCE [LARGE SCALE GENOMIC DNA]</scope>
    <source>
        <strain evidence="12">LZ3.2</strain>
        <tissue evidence="12">Leaf</tissue>
    </source>
</reference>
<evidence type="ECO:0000256" key="5">
    <source>
        <dbReference type="ARBA" id="ARBA00022989"/>
    </source>
</evidence>
<feature type="transmembrane region" description="Helical" evidence="11">
    <location>
        <begin position="389"/>
        <end position="413"/>
    </location>
</feature>
<protein>
    <recommendedName>
        <fullName evidence="14">Auxin:hydrogen symporter</fullName>
    </recommendedName>
</protein>
<evidence type="ECO:0008006" key="14">
    <source>
        <dbReference type="Google" id="ProtNLM"/>
    </source>
</evidence>
<evidence type="ECO:0000256" key="11">
    <source>
        <dbReference type="SAM" id="Phobius"/>
    </source>
</evidence>
<feature type="transmembrane region" description="Helical" evidence="11">
    <location>
        <begin position="355"/>
        <end position="377"/>
    </location>
</feature>
<dbReference type="AlphaFoldDB" id="A0A9J5ZPX4"/>
<keyword evidence="2" id="KW-0813">Transport</keyword>
<dbReference type="EMBL" id="JACXVP010000003">
    <property type="protein sequence ID" value="KAG5614122.1"/>
    <property type="molecule type" value="Genomic_DNA"/>
</dbReference>
<evidence type="ECO:0000313" key="12">
    <source>
        <dbReference type="EMBL" id="KAG5614122.1"/>
    </source>
</evidence>
<sequence length="462" mass="50591">MNLCYNFHKIKTKFGKVKDLRGKQFLNLRVFTMNIQELFLLALMPVLKTLLIAVVGLYLALDHVSILTAEGRHHLNNLVFYVFFPSLCASGLISSSTVTGIFSLWFIPVSILITFLVGSALGWILVKITRTPQHLHGLVIGCCAGGNMGNLPVIIIPAICAEKNNPFGDSSTCSINGMGYVSLSMGIGAIGIWSYVYNIIRAYGKRDDGDVSAYSKLRENNHTETSKRALDSTTQTLLPSSNSKGDEVSAELIYQRSMDETKVSIPTIIEKKVKSLVEYIDLSVLFRPPTVATVIGIIIASISPIQNFMVGSGAPLRFVESSVVLLGEAAIPSMTIIMGANLLRGFKRSGVGIWLLFGIIVVRFVILPIIGVAIITVAKNLGMVGTDPLYHFVLLLQYAVPPAMAIGTITQLFEVGETECSVIMFWNYAVAAVALTLWSTYFMVDFAELLEFQICRKFLPTL</sequence>
<evidence type="ECO:0000256" key="8">
    <source>
        <dbReference type="ARBA" id="ARBA00025100"/>
    </source>
</evidence>
<keyword evidence="7" id="KW-0927">Auxin signaling pathway</keyword>
<evidence type="ECO:0000256" key="10">
    <source>
        <dbReference type="SAM" id="MobiDB-lite"/>
    </source>
</evidence>
<dbReference type="PANTHER" id="PTHR31651">
    <property type="match status" value="1"/>
</dbReference>
<accession>A0A9J5ZPX4</accession>
<evidence type="ECO:0000256" key="6">
    <source>
        <dbReference type="ARBA" id="ARBA00023136"/>
    </source>
</evidence>
<organism evidence="12 13">
    <name type="scientific">Solanum commersonii</name>
    <name type="common">Commerson's wild potato</name>
    <name type="synonym">Commerson's nightshade</name>
    <dbReference type="NCBI Taxonomy" id="4109"/>
    <lineage>
        <taxon>Eukaryota</taxon>
        <taxon>Viridiplantae</taxon>
        <taxon>Streptophyta</taxon>
        <taxon>Embryophyta</taxon>
        <taxon>Tracheophyta</taxon>
        <taxon>Spermatophyta</taxon>
        <taxon>Magnoliopsida</taxon>
        <taxon>eudicotyledons</taxon>
        <taxon>Gunneridae</taxon>
        <taxon>Pentapetalae</taxon>
        <taxon>asterids</taxon>
        <taxon>lamiids</taxon>
        <taxon>Solanales</taxon>
        <taxon>Solanaceae</taxon>
        <taxon>Solanoideae</taxon>
        <taxon>Solaneae</taxon>
        <taxon>Solanum</taxon>
    </lineage>
</organism>
<dbReference type="Pfam" id="PF03547">
    <property type="entry name" value="Mem_trans"/>
    <property type="match status" value="1"/>
</dbReference>
<dbReference type="Proteomes" id="UP000824120">
    <property type="component" value="Chromosome 3"/>
</dbReference>
<evidence type="ECO:0000256" key="7">
    <source>
        <dbReference type="ARBA" id="ARBA00023294"/>
    </source>
</evidence>
<keyword evidence="5 11" id="KW-1133">Transmembrane helix</keyword>
<dbReference type="InterPro" id="IPR004776">
    <property type="entry name" value="Mem_transp_PIN-like"/>
</dbReference>
<comment type="function">
    <text evidence="8">Involved in cellular auxin homeostasis by regulating auxin metabolism. Regulates intracellular auxin accumulation at the endoplasmic reticulum and thus auxin availability for nuclear auxin signaling.</text>
</comment>
<evidence type="ECO:0000256" key="4">
    <source>
        <dbReference type="ARBA" id="ARBA00022824"/>
    </source>
</evidence>
<dbReference type="GO" id="GO:0005789">
    <property type="term" value="C:endoplasmic reticulum membrane"/>
    <property type="evidence" value="ECO:0007669"/>
    <property type="project" value="UniProtKB-SubCell"/>
</dbReference>
<keyword evidence="6 11" id="KW-0472">Membrane</keyword>
<feature type="region of interest" description="Disordered" evidence="10">
    <location>
        <begin position="222"/>
        <end position="244"/>
    </location>
</feature>
<feature type="transmembrane region" description="Helical" evidence="11">
    <location>
        <begin position="179"/>
        <end position="197"/>
    </location>
</feature>
<evidence type="ECO:0000313" key="13">
    <source>
        <dbReference type="Proteomes" id="UP000824120"/>
    </source>
</evidence>
<keyword evidence="13" id="KW-1185">Reference proteome</keyword>
<feature type="transmembrane region" description="Helical" evidence="11">
    <location>
        <begin position="138"/>
        <end position="159"/>
    </location>
</feature>
<evidence type="ECO:0000256" key="3">
    <source>
        <dbReference type="ARBA" id="ARBA00022692"/>
    </source>
</evidence>
<comment type="subcellular location">
    <subcellularLocation>
        <location evidence="1">Endoplasmic reticulum membrane</location>
        <topology evidence="1">Multi-pass membrane protein</topology>
    </subcellularLocation>
</comment>
<keyword evidence="4" id="KW-0256">Endoplasmic reticulum</keyword>
<dbReference type="PANTHER" id="PTHR31651:SF12">
    <property type="entry name" value="AUXIN:HYDROGEN SYMPORTER"/>
    <property type="match status" value="1"/>
</dbReference>
<evidence type="ECO:0000256" key="2">
    <source>
        <dbReference type="ARBA" id="ARBA00022448"/>
    </source>
</evidence>
<comment type="caution">
    <text evidence="12">The sequence shown here is derived from an EMBL/GenBank/DDBJ whole genome shotgun (WGS) entry which is preliminary data.</text>
</comment>
<proteinExistence type="inferred from homology"/>
<dbReference type="GO" id="GO:0080162">
    <property type="term" value="P:endoplasmic reticulum to cytosol auxin transport"/>
    <property type="evidence" value="ECO:0007669"/>
    <property type="project" value="InterPro"/>
</dbReference>
<feature type="transmembrane region" description="Helical" evidence="11">
    <location>
        <begin position="105"/>
        <end position="126"/>
    </location>
</feature>
<feature type="transmembrane region" description="Helical" evidence="11">
    <location>
        <begin position="284"/>
        <end position="303"/>
    </location>
</feature>
<dbReference type="OrthoDB" id="191139at2759"/>
<feature type="compositionally biased region" description="Polar residues" evidence="10">
    <location>
        <begin position="231"/>
        <end position="243"/>
    </location>
</feature>
<evidence type="ECO:0000256" key="1">
    <source>
        <dbReference type="ARBA" id="ARBA00004477"/>
    </source>
</evidence>
<feature type="transmembrane region" description="Helical" evidence="11">
    <location>
        <begin position="73"/>
        <end position="93"/>
    </location>
</feature>
<dbReference type="GO" id="GO:0009734">
    <property type="term" value="P:auxin-activated signaling pathway"/>
    <property type="evidence" value="ECO:0007669"/>
    <property type="project" value="UniProtKB-KW"/>
</dbReference>
<feature type="transmembrane region" description="Helical" evidence="11">
    <location>
        <begin position="38"/>
        <end position="61"/>
    </location>
</feature>